<organism evidence="1 2">
    <name type="scientific">Synaphobranchus kaupii</name>
    <name type="common">Kaup's arrowtooth eel</name>
    <dbReference type="NCBI Taxonomy" id="118154"/>
    <lineage>
        <taxon>Eukaryota</taxon>
        <taxon>Metazoa</taxon>
        <taxon>Chordata</taxon>
        <taxon>Craniata</taxon>
        <taxon>Vertebrata</taxon>
        <taxon>Euteleostomi</taxon>
        <taxon>Actinopterygii</taxon>
        <taxon>Neopterygii</taxon>
        <taxon>Teleostei</taxon>
        <taxon>Anguilliformes</taxon>
        <taxon>Synaphobranchidae</taxon>
        <taxon>Synaphobranchus</taxon>
    </lineage>
</organism>
<dbReference type="AlphaFoldDB" id="A0A9Q1G1N3"/>
<dbReference type="Proteomes" id="UP001152622">
    <property type="component" value="Chromosome 2"/>
</dbReference>
<name>A0A9Q1G1N3_SYNKA</name>
<accession>A0A9Q1G1N3</accession>
<keyword evidence="2" id="KW-1185">Reference proteome</keyword>
<proteinExistence type="predicted"/>
<comment type="caution">
    <text evidence="1">The sequence shown here is derived from an EMBL/GenBank/DDBJ whole genome shotgun (WGS) entry which is preliminary data.</text>
</comment>
<evidence type="ECO:0000313" key="2">
    <source>
        <dbReference type="Proteomes" id="UP001152622"/>
    </source>
</evidence>
<sequence length="211" mass="23130">MSAGGPFTPALVITDECEDLGRDQSRRRDGKDDVVTFRFQGWLLSSWGVAVGRLPLLCPWSKVLGGGCPPVRRKDSQSSDWFMHLRVWVDMASGPVALPVTSRASFQPVPGVPPSSPIKAQTLSVAVAVRFTGNPTVNQRRPNIPLMVPFDPPEGARGQKTTLCNDTSGVTPEVPARLDKHQPLLPSELTSPLWEERLINDAWKTVHVAKY</sequence>
<reference evidence="1" key="1">
    <citation type="journal article" date="2023" name="Science">
        <title>Genome structures resolve the early diversification of teleost fishes.</title>
        <authorList>
            <person name="Parey E."/>
            <person name="Louis A."/>
            <person name="Montfort J."/>
            <person name="Bouchez O."/>
            <person name="Roques C."/>
            <person name="Iampietro C."/>
            <person name="Lluch J."/>
            <person name="Castinel A."/>
            <person name="Donnadieu C."/>
            <person name="Desvignes T."/>
            <person name="Floi Bucao C."/>
            <person name="Jouanno E."/>
            <person name="Wen M."/>
            <person name="Mejri S."/>
            <person name="Dirks R."/>
            <person name="Jansen H."/>
            <person name="Henkel C."/>
            <person name="Chen W.J."/>
            <person name="Zahm M."/>
            <person name="Cabau C."/>
            <person name="Klopp C."/>
            <person name="Thompson A.W."/>
            <person name="Robinson-Rechavi M."/>
            <person name="Braasch I."/>
            <person name="Lecointre G."/>
            <person name="Bobe J."/>
            <person name="Postlethwait J.H."/>
            <person name="Berthelot C."/>
            <person name="Roest Crollius H."/>
            <person name="Guiguen Y."/>
        </authorList>
    </citation>
    <scope>NUCLEOTIDE SEQUENCE</scope>
    <source>
        <strain evidence="1">WJC10195</strain>
    </source>
</reference>
<dbReference type="EMBL" id="JAINUF010000002">
    <property type="protein sequence ID" value="KAJ8373792.1"/>
    <property type="molecule type" value="Genomic_DNA"/>
</dbReference>
<evidence type="ECO:0000313" key="1">
    <source>
        <dbReference type="EMBL" id="KAJ8373792.1"/>
    </source>
</evidence>
<protein>
    <submittedName>
        <fullName evidence="1">Uncharacterized protein</fullName>
    </submittedName>
</protein>
<gene>
    <name evidence="1" type="ORF">SKAU_G00043720</name>
</gene>